<name>A0ABV1L2R0_9BACL</name>
<comment type="catalytic activity">
    <reaction evidence="1">
        <text>3',5'-cyclic CMP + H2O = CMP + H(+)</text>
        <dbReference type="Rhea" id="RHEA:72675"/>
        <dbReference type="ChEBI" id="CHEBI:15377"/>
        <dbReference type="ChEBI" id="CHEBI:15378"/>
        <dbReference type="ChEBI" id="CHEBI:58003"/>
        <dbReference type="ChEBI" id="CHEBI:60377"/>
    </reaction>
    <physiologicalReaction direction="left-to-right" evidence="1">
        <dbReference type="Rhea" id="RHEA:72676"/>
    </physiologicalReaction>
</comment>
<gene>
    <name evidence="5" type="ORF">QJS35_29635</name>
</gene>
<dbReference type="SUPFAM" id="SSF56281">
    <property type="entry name" value="Metallo-hydrolase/oxidoreductase"/>
    <property type="match status" value="1"/>
</dbReference>
<dbReference type="Gene3D" id="3.60.15.10">
    <property type="entry name" value="Ribonuclease Z/Hydroxyacylglutathione hydrolase-like"/>
    <property type="match status" value="1"/>
</dbReference>
<comment type="function">
    <text evidence="2">Counteracts the endogenous Pycsar antiviral defense system. Phosphodiesterase that enables metal-dependent hydrolysis of host cyclic nucleotide Pycsar defense signals such as cCMP and cUMP.</text>
</comment>
<protein>
    <submittedName>
        <fullName evidence="5">MBL fold metallo-hydrolase</fullName>
    </submittedName>
</protein>
<dbReference type="InterPro" id="IPR050855">
    <property type="entry name" value="NDM-1-like"/>
</dbReference>
<comment type="catalytic activity">
    <reaction evidence="3">
        <text>3',5'-cyclic UMP + H2O = UMP + H(+)</text>
        <dbReference type="Rhea" id="RHEA:70575"/>
        <dbReference type="ChEBI" id="CHEBI:15377"/>
        <dbReference type="ChEBI" id="CHEBI:15378"/>
        <dbReference type="ChEBI" id="CHEBI:57865"/>
        <dbReference type="ChEBI" id="CHEBI:184387"/>
    </reaction>
    <physiologicalReaction direction="left-to-right" evidence="3">
        <dbReference type="Rhea" id="RHEA:70576"/>
    </physiologicalReaction>
</comment>
<comment type="caution">
    <text evidence="5">The sequence shown here is derived from an EMBL/GenBank/DDBJ whole genome shotgun (WGS) entry which is preliminary data.</text>
</comment>
<dbReference type="SMART" id="SM00849">
    <property type="entry name" value="Lactamase_B"/>
    <property type="match status" value="1"/>
</dbReference>
<evidence type="ECO:0000259" key="4">
    <source>
        <dbReference type="SMART" id="SM00849"/>
    </source>
</evidence>
<proteinExistence type="predicted"/>
<evidence type="ECO:0000256" key="3">
    <source>
        <dbReference type="ARBA" id="ARBA00048505"/>
    </source>
</evidence>
<dbReference type="RefSeq" id="WP_232184567.1">
    <property type="nucleotide sequence ID" value="NZ_JAIOAP010000003.1"/>
</dbReference>
<dbReference type="Pfam" id="PF00753">
    <property type="entry name" value="Lactamase_B"/>
    <property type="match status" value="1"/>
</dbReference>
<accession>A0ABV1L2R0</accession>
<sequence>MRITDRIYLVGSGKYGSELSHPLDCNVYIVDCGNQYILVDAGSGLDPEQIISNTERHDIDFNKVTHLLLTHAHGDHAAGTHYFQSRYGIKVVASREAASWLERGDMDQTGLNAAKRMGIYPADFQLIPCSVLKTVSDQENVQFGDTVFKVLETPGHSRGHVAYLIEMEGVRTLFSGDAVFAGGKIFIQPTWDCSIPDYASSIAKLNLLKVDQLCAGHGTCLLNRAWMHIEQAGDYFERLEIPPNL</sequence>
<dbReference type="PANTHER" id="PTHR42951">
    <property type="entry name" value="METALLO-BETA-LACTAMASE DOMAIN-CONTAINING"/>
    <property type="match status" value="1"/>
</dbReference>
<dbReference type="InterPro" id="IPR001279">
    <property type="entry name" value="Metallo-B-lactamas"/>
</dbReference>
<evidence type="ECO:0000256" key="2">
    <source>
        <dbReference type="ARBA" id="ARBA00034301"/>
    </source>
</evidence>
<dbReference type="EMBL" id="JASKHM010000022">
    <property type="protein sequence ID" value="MEQ4486543.1"/>
    <property type="molecule type" value="Genomic_DNA"/>
</dbReference>
<dbReference type="Proteomes" id="UP001493487">
    <property type="component" value="Unassembled WGS sequence"/>
</dbReference>
<dbReference type="InterPro" id="IPR036866">
    <property type="entry name" value="RibonucZ/Hydroxyglut_hydro"/>
</dbReference>
<feature type="domain" description="Metallo-beta-lactamase" evidence="4">
    <location>
        <begin position="24"/>
        <end position="217"/>
    </location>
</feature>
<evidence type="ECO:0000313" key="5">
    <source>
        <dbReference type="EMBL" id="MEQ4486543.1"/>
    </source>
</evidence>
<organism evidence="5 6">
    <name type="scientific">Cohnella silvisoli</name>
    <dbReference type="NCBI Taxonomy" id="2873699"/>
    <lineage>
        <taxon>Bacteria</taxon>
        <taxon>Bacillati</taxon>
        <taxon>Bacillota</taxon>
        <taxon>Bacilli</taxon>
        <taxon>Bacillales</taxon>
        <taxon>Paenibacillaceae</taxon>
        <taxon>Cohnella</taxon>
    </lineage>
</organism>
<reference evidence="5 6" key="1">
    <citation type="journal article" date="2023" name="Genome Announc.">
        <title>Pan-Genome Analyses of the Genus Cohnella and Proposal of the Novel Species Cohnella silvisoli sp. nov., Isolated from Forest Soil.</title>
        <authorList>
            <person name="Wang C."/>
            <person name="Mao L."/>
            <person name="Bao G."/>
            <person name="Zhu H."/>
        </authorList>
    </citation>
    <scope>NUCLEOTIDE SEQUENCE [LARGE SCALE GENOMIC DNA]</scope>
    <source>
        <strain evidence="5 6">NL03-T5-1</strain>
    </source>
</reference>
<evidence type="ECO:0000313" key="6">
    <source>
        <dbReference type="Proteomes" id="UP001493487"/>
    </source>
</evidence>
<evidence type="ECO:0000256" key="1">
    <source>
        <dbReference type="ARBA" id="ARBA00034221"/>
    </source>
</evidence>
<keyword evidence="6" id="KW-1185">Reference proteome</keyword>